<dbReference type="RefSeq" id="WP_159457666.1">
    <property type="nucleotide sequence ID" value="NZ_FXAF01000007.1"/>
</dbReference>
<dbReference type="OrthoDB" id="8443386at2"/>
<dbReference type="PANTHER" id="PTHR42928:SF5">
    <property type="entry name" value="BLR1237 PROTEIN"/>
    <property type="match status" value="1"/>
</dbReference>
<feature type="signal peptide" evidence="2">
    <location>
        <begin position="1"/>
        <end position="23"/>
    </location>
</feature>
<dbReference type="InterPro" id="IPR042100">
    <property type="entry name" value="Bug_dom1"/>
</dbReference>
<keyword evidence="4" id="KW-1185">Reference proteome</keyword>
<dbReference type="PANTHER" id="PTHR42928">
    <property type="entry name" value="TRICARBOXYLATE-BINDING PROTEIN"/>
    <property type="match status" value="1"/>
</dbReference>
<dbReference type="STRING" id="464029.SAMN02982989_0161"/>
<keyword evidence="2" id="KW-0732">Signal</keyword>
<keyword evidence="3" id="KW-0675">Receptor</keyword>
<dbReference type="Gene3D" id="3.40.190.150">
    <property type="entry name" value="Bordetella uptake gene, domain 1"/>
    <property type="match status" value="1"/>
</dbReference>
<evidence type="ECO:0000256" key="2">
    <source>
        <dbReference type="SAM" id="SignalP"/>
    </source>
</evidence>
<dbReference type="SUPFAM" id="SSF53850">
    <property type="entry name" value="Periplasmic binding protein-like II"/>
    <property type="match status" value="1"/>
</dbReference>
<dbReference type="Pfam" id="PF03401">
    <property type="entry name" value="TctC"/>
    <property type="match status" value="1"/>
</dbReference>
<comment type="similarity">
    <text evidence="1">Belongs to the UPF0065 (bug) family.</text>
</comment>
<evidence type="ECO:0000256" key="1">
    <source>
        <dbReference type="ARBA" id="ARBA00006987"/>
    </source>
</evidence>
<proteinExistence type="inferred from homology"/>
<dbReference type="EMBL" id="FXAF01000007">
    <property type="protein sequence ID" value="SMF56396.1"/>
    <property type="molecule type" value="Genomic_DNA"/>
</dbReference>
<gene>
    <name evidence="3" type="ORF">SAMN02982989_0161</name>
</gene>
<accession>A0A1X7FPY1</accession>
<dbReference type="CDD" id="cd13578">
    <property type="entry name" value="PBP2_Bug27"/>
    <property type="match status" value="1"/>
</dbReference>
<dbReference type="Gene3D" id="3.40.190.10">
    <property type="entry name" value="Periplasmic binding protein-like II"/>
    <property type="match status" value="1"/>
</dbReference>
<feature type="chain" id="PRO_5012778600" evidence="2">
    <location>
        <begin position="24"/>
        <end position="323"/>
    </location>
</feature>
<organism evidence="3 4">
    <name type="scientific">Xaviernesmea oryzae</name>
    <dbReference type="NCBI Taxonomy" id="464029"/>
    <lineage>
        <taxon>Bacteria</taxon>
        <taxon>Pseudomonadati</taxon>
        <taxon>Pseudomonadota</taxon>
        <taxon>Alphaproteobacteria</taxon>
        <taxon>Hyphomicrobiales</taxon>
        <taxon>Rhizobiaceae</taxon>
        <taxon>Rhizobium/Agrobacterium group</taxon>
        <taxon>Xaviernesmea</taxon>
    </lineage>
</organism>
<evidence type="ECO:0000313" key="4">
    <source>
        <dbReference type="Proteomes" id="UP000192903"/>
    </source>
</evidence>
<evidence type="ECO:0000313" key="3">
    <source>
        <dbReference type="EMBL" id="SMF56396.1"/>
    </source>
</evidence>
<dbReference type="AlphaFoldDB" id="A0A1X7FPY1"/>
<dbReference type="Proteomes" id="UP000192903">
    <property type="component" value="Unassembled WGS sequence"/>
</dbReference>
<sequence>MKIRTLVSLAATLLTATAGELPAADYPTRPITFVIPFAPGGGNDILGRVVSARAAKELGGVIVVENRPGAGGGLAAQHVIEGAADGYTVLQGNVAHAINMSLYKKPGYDFAKDFEPVTLMATSALLICVNPRSPANNLQDLIQLAKKNPGKMTFGSSGIGGSSHLAFELFKAQAGVDLLHIPYQGGAPMTTDLVAGRLDVALPVPSGAKSLMASGKIKCFATTGSRRSKSMPDIPTVAEAADLAGYEAAPWYGVVVKAGTPPEIIERLARAYQVAVNDPEVQKVLLEQGFDVVGNTPQEFGAYIKTEIEKWSQVVAKSGATAE</sequence>
<dbReference type="InterPro" id="IPR005064">
    <property type="entry name" value="BUG"/>
</dbReference>
<dbReference type="PIRSF" id="PIRSF017082">
    <property type="entry name" value="YflP"/>
    <property type="match status" value="1"/>
</dbReference>
<name>A0A1X7FPY1_9HYPH</name>
<reference evidence="4" key="1">
    <citation type="submission" date="2017-04" db="EMBL/GenBank/DDBJ databases">
        <authorList>
            <person name="Varghese N."/>
            <person name="Submissions S."/>
        </authorList>
    </citation>
    <scope>NUCLEOTIDE SEQUENCE [LARGE SCALE GENOMIC DNA]</scope>
    <source>
        <strain evidence="4">B4P</strain>
    </source>
</reference>
<protein>
    <submittedName>
        <fullName evidence="3">Tripartite-type tricarboxylate transporter, receptor component TctC</fullName>
    </submittedName>
</protein>